<organism evidence="2 3">
    <name type="scientific">Liparis tanakae</name>
    <name type="common">Tanaka's snailfish</name>
    <dbReference type="NCBI Taxonomy" id="230148"/>
    <lineage>
        <taxon>Eukaryota</taxon>
        <taxon>Metazoa</taxon>
        <taxon>Chordata</taxon>
        <taxon>Craniata</taxon>
        <taxon>Vertebrata</taxon>
        <taxon>Euteleostomi</taxon>
        <taxon>Actinopterygii</taxon>
        <taxon>Neopterygii</taxon>
        <taxon>Teleostei</taxon>
        <taxon>Neoteleostei</taxon>
        <taxon>Acanthomorphata</taxon>
        <taxon>Eupercaria</taxon>
        <taxon>Perciformes</taxon>
        <taxon>Cottioidei</taxon>
        <taxon>Cottales</taxon>
        <taxon>Liparidae</taxon>
        <taxon>Liparis</taxon>
    </lineage>
</organism>
<evidence type="ECO:0000313" key="2">
    <source>
        <dbReference type="EMBL" id="TNN28918.1"/>
    </source>
</evidence>
<comment type="caution">
    <text evidence="2">The sequence shown here is derived from an EMBL/GenBank/DDBJ whole genome shotgun (WGS) entry which is preliminary data.</text>
</comment>
<proteinExistence type="predicted"/>
<gene>
    <name evidence="2" type="ORF">EYF80_060937</name>
</gene>
<evidence type="ECO:0000256" key="1">
    <source>
        <dbReference type="SAM" id="MobiDB-lite"/>
    </source>
</evidence>
<dbReference type="Proteomes" id="UP000314294">
    <property type="component" value="Unassembled WGS sequence"/>
</dbReference>
<feature type="region of interest" description="Disordered" evidence="1">
    <location>
        <begin position="1"/>
        <end position="48"/>
    </location>
</feature>
<dbReference type="AlphaFoldDB" id="A0A4Z2EJH0"/>
<name>A0A4Z2EJH0_9TELE</name>
<dbReference type="EMBL" id="SRLO01006280">
    <property type="protein sequence ID" value="TNN28918.1"/>
    <property type="molecule type" value="Genomic_DNA"/>
</dbReference>
<accession>A0A4Z2EJH0</accession>
<evidence type="ECO:0000313" key="3">
    <source>
        <dbReference type="Proteomes" id="UP000314294"/>
    </source>
</evidence>
<sequence>MSGAVAPGPPGPSGGVVLEECGSGEGRGGEGREGGDGRLEAESGGLPPARQEHVMQLDAHYYTTLMQVEQQQLLPHMREVFDEDLEKRQQQEYIEYMHVVFH</sequence>
<reference evidence="2 3" key="1">
    <citation type="submission" date="2019-03" db="EMBL/GenBank/DDBJ databases">
        <title>First draft genome of Liparis tanakae, snailfish: a comprehensive survey of snailfish specific genes.</title>
        <authorList>
            <person name="Kim W."/>
            <person name="Song I."/>
            <person name="Jeong J.-H."/>
            <person name="Kim D."/>
            <person name="Kim S."/>
            <person name="Ryu S."/>
            <person name="Song J.Y."/>
            <person name="Lee S.K."/>
        </authorList>
    </citation>
    <scope>NUCLEOTIDE SEQUENCE [LARGE SCALE GENOMIC DNA]</scope>
    <source>
        <tissue evidence="2">Muscle</tissue>
    </source>
</reference>
<keyword evidence="3" id="KW-1185">Reference proteome</keyword>
<feature type="compositionally biased region" description="Basic and acidic residues" evidence="1">
    <location>
        <begin position="27"/>
        <end position="41"/>
    </location>
</feature>
<protein>
    <submittedName>
        <fullName evidence="2">Uncharacterized protein</fullName>
    </submittedName>
</protein>